<dbReference type="GO" id="GO:0005524">
    <property type="term" value="F:ATP binding"/>
    <property type="evidence" value="ECO:0007669"/>
    <property type="project" value="UniProtKB-KW"/>
</dbReference>
<feature type="domain" description="PAS" evidence="15">
    <location>
        <begin position="308"/>
        <end position="354"/>
    </location>
</feature>
<evidence type="ECO:0000256" key="5">
    <source>
        <dbReference type="ARBA" id="ARBA00022679"/>
    </source>
</evidence>
<dbReference type="InterPro" id="IPR003594">
    <property type="entry name" value="HATPase_dom"/>
</dbReference>
<dbReference type="SUPFAM" id="SSF55874">
    <property type="entry name" value="ATPase domain of HSP90 chaperone/DNA topoisomerase II/histidine kinase"/>
    <property type="match status" value="1"/>
</dbReference>
<proteinExistence type="predicted"/>
<protein>
    <recommendedName>
        <fullName evidence="3">histidine kinase</fullName>
        <ecNumber evidence="3">2.7.13.3</ecNumber>
    </recommendedName>
</protein>
<dbReference type="AlphaFoldDB" id="A0A4Z1A1N4"/>
<name>A0A4Z1A1N4_9LEPT</name>
<dbReference type="InterPro" id="IPR035965">
    <property type="entry name" value="PAS-like_dom_sf"/>
</dbReference>
<comment type="subcellular location">
    <subcellularLocation>
        <location evidence="2">Membrane</location>
    </subcellularLocation>
</comment>
<accession>A0A4Z1A1N4</accession>
<evidence type="ECO:0000256" key="9">
    <source>
        <dbReference type="ARBA" id="ARBA00023012"/>
    </source>
</evidence>
<evidence type="ECO:0000256" key="6">
    <source>
        <dbReference type="ARBA" id="ARBA00022741"/>
    </source>
</evidence>
<dbReference type="InterPro" id="IPR004358">
    <property type="entry name" value="Sig_transdc_His_kin-like_C"/>
</dbReference>
<dbReference type="InterPro" id="IPR011006">
    <property type="entry name" value="CheY-like_superfamily"/>
</dbReference>
<keyword evidence="12" id="KW-0812">Transmembrane</keyword>
<feature type="transmembrane region" description="Helical" evidence="12">
    <location>
        <begin position="12"/>
        <end position="33"/>
    </location>
</feature>
<dbReference type="InterPro" id="IPR005467">
    <property type="entry name" value="His_kinase_dom"/>
</dbReference>
<dbReference type="PANTHER" id="PTHR45339:SF1">
    <property type="entry name" value="HYBRID SIGNAL TRANSDUCTION HISTIDINE KINASE J"/>
    <property type="match status" value="1"/>
</dbReference>
<dbReference type="Gene3D" id="3.30.565.10">
    <property type="entry name" value="Histidine kinase-like ATPase, C-terminal domain"/>
    <property type="match status" value="1"/>
</dbReference>
<feature type="domain" description="Histidine kinase" evidence="13">
    <location>
        <begin position="452"/>
        <end position="668"/>
    </location>
</feature>
<feature type="domain" description="PAC" evidence="16">
    <location>
        <begin position="381"/>
        <end position="434"/>
    </location>
</feature>
<dbReference type="Gene3D" id="3.30.450.20">
    <property type="entry name" value="PAS domain"/>
    <property type="match status" value="1"/>
</dbReference>
<evidence type="ECO:0000256" key="12">
    <source>
        <dbReference type="SAM" id="Phobius"/>
    </source>
</evidence>
<dbReference type="PANTHER" id="PTHR45339">
    <property type="entry name" value="HYBRID SIGNAL TRANSDUCTION HISTIDINE KINASE J"/>
    <property type="match status" value="1"/>
</dbReference>
<dbReference type="GO" id="GO:0016020">
    <property type="term" value="C:membrane"/>
    <property type="evidence" value="ECO:0007669"/>
    <property type="project" value="UniProtKB-SubCell"/>
</dbReference>
<keyword evidence="6" id="KW-0547">Nucleotide-binding</keyword>
<dbReference type="Gene3D" id="3.40.50.2300">
    <property type="match status" value="1"/>
</dbReference>
<sequence>MPERIWSKRGKLFPYLLLNIVLFIFVATAFLFYTASERNIDEAEENRYKSLQIANELRQSSDQLTNLVRLYVIQRDKKYKTYFQMILDIRNGKRPRPNDYSYAYWDLVIANKLPAPSEEGETISIYESMRNANFHESDFILLSESKLKSDQLTKIEFEAMSIAERDMRKGSNPNPKAIALLYDDNYLHAKAEIMKPINDLYNQLNDRTTKAIEDAKDIVFFLRTILIATGIFFAISLFLTHRSLTSIIGGSVDEAFRKISLLGDGNFYGDIHPVDHRNSILGRLNTTQKRLQELYENGESTKQRLINSESRLREILDNVSACIYLKDINGKYIFANKEVCNLFGHPFEEIINQTDEKFLNKDAAKILIANDKSVLIDGKTLRTEESIRNLIDEKVTTYLTVKLPLRNENGEIYALCGISTDISITKEIQNELERAKDSAEIANRAKSEFLASMSHEIRTPLNGVIGLTQILFKTNLDEEQKSLVTTIASAGKSLLIILNDILDFSKIEVGKMKIEKLSFDFYHLVSEVYDLLAIESKWKSIDLKLEIDSEVPQYIYSDPGRIRQIIFNLLGNAIKFTEKGSVVLRVKRESDKIRIEVEDTGIGIAKDKMESIFHKFSQADTSTSRKYGGTGLGLSISERLVSLLGGTIGVSSELGIGSLFYCILPIENEDSTNVNQPSDKNSNKLNSLESMFVNQNFLIVEDNILNQKVMGGLLRKFNINFDVAENGEEAVTLFQQNKYDLILMDCEMPVMDGFVATTKIRELEKNKSEKTIIIAVTAHVLKEHKEKCFAVGMDGFISKPFYIETLFQTYNEISTTKDMA</sequence>
<dbReference type="CDD" id="cd17546">
    <property type="entry name" value="REC_hyHK_CKI1_RcsC-like"/>
    <property type="match status" value="1"/>
</dbReference>
<evidence type="ECO:0000313" key="18">
    <source>
        <dbReference type="Proteomes" id="UP000298263"/>
    </source>
</evidence>
<evidence type="ECO:0000256" key="10">
    <source>
        <dbReference type="ARBA" id="ARBA00023136"/>
    </source>
</evidence>
<evidence type="ECO:0000256" key="8">
    <source>
        <dbReference type="ARBA" id="ARBA00022840"/>
    </source>
</evidence>
<dbReference type="PROSITE" id="PS50113">
    <property type="entry name" value="PAC"/>
    <property type="match status" value="1"/>
</dbReference>
<dbReference type="OrthoDB" id="6192248at2"/>
<evidence type="ECO:0000256" key="3">
    <source>
        <dbReference type="ARBA" id="ARBA00012438"/>
    </source>
</evidence>
<dbReference type="Pfam" id="PF08448">
    <property type="entry name" value="PAS_4"/>
    <property type="match status" value="1"/>
</dbReference>
<dbReference type="PRINTS" id="PR00344">
    <property type="entry name" value="BCTRLSENSOR"/>
</dbReference>
<evidence type="ECO:0000313" key="17">
    <source>
        <dbReference type="EMBL" id="TGL92811.1"/>
    </source>
</evidence>
<keyword evidence="18" id="KW-1185">Reference proteome</keyword>
<dbReference type="InterPro" id="IPR036097">
    <property type="entry name" value="HisK_dim/P_sf"/>
</dbReference>
<feature type="transmembrane region" description="Helical" evidence="12">
    <location>
        <begin position="220"/>
        <end position="239"/>
    </location>
</feature>
<evidence type="ECO:0000259" key="16">
    <source>
        <dbReference type="PROSITE" id="PS50113"/>
    </source>
</evidence>
<dbReference type="SMART" id="SM00448">
    <property type="entry name" value="REC"/>
    <property type="match status" value="1"/>
</dbReference>
<dbReference type="SMART" id="SM00387">
    <property type="entry name" value="HATPase_c"/>
    <property type="match status" value="1"/>
</dbReference>
<evidence type="ECO:0000256" key="1">
    <source>
        <dbReference type="ARBA" id="ARBA00000085"/>
    </source>
</evidence>
<dbReference type="RefSeq" id="WP_135586200.1">
    <property type="nucleotide sequence ID" value="NZ_RQGO01000025.1"/>
</dbReference>
<dbReference type="Gene3D" id="1.10.287.130">
    <property type="match status" value="1"/>
</dbReference>
<dbReference type="InterPro" id="IPR036890">
    <property type="entry name" value="HATPase_C_sf"/>
</dbReference>
<keyword evidence="5" id="KW-0808">Transferase</keyword>
<evidence type="ECO:0000259" key="13">
    <source>
        <dbReference type="PROSITE" id="PS50109"/>
    </source>
</evidence>
<dbReference type="InterPro" id="IPR000700">
    <property type="entry name" value="PAS-assoc_C"/>
</dbReference>
<dbReference type="Pfam" id="PF02518">
    <property type="entry name" value="HATPase_c"/>
    <property type="match status" value="1"/>
</dbReference>
<keyword evidence="7 17" id="KW-0418">Kinase</keyword>
<evidence type="ECO:0000256" key="2">
    <source>
        <dbReference type="ARBA" id="ARBA00004370"/>
    </source>
</evidence>
<dbReference type="SUPFAM" id="SSF52172">
    <property type="entry name" value="CheY-like"/>
    <property type="match status" value="1"/>
</dbReference>
<dbReference type="SMART" id="SM00091">
    <property type="entry name" value="PAS"/>
    <property type="match status" value="1"/>
</dbReference>
<evidence type="ECO:0000259" key="14">
    <source>
        <dbReference type="PROSITE" id="PS50110"/>
    </source>
</evidence>
<dbReference type="SUPFAM" id="SSF47384">
    <property type="entry name" value="Homodimeric domain of signal transducing histidine kinase"/>
    <property type="match status" value="1"/>
</dbReference>
<dbReference type="InterPro" id="IPR000014">
    <property type="entry name" value="PAS"/>
</dbReference>
<dbReference type="PROSITE" id="PS50109">
    <property type="entry name" value="HIS_KIN"/>
    <property type="match status" value="1"/>
</dbReference>
<dbReference type="NCBIfam" id="TIGR00229">
    <property type="entry name" value="sensory_box"/>
    <property type="match status" value="1"/>
</dbReference>
<feature type="domain" description="Response regulatory" evidence="14">
    <location>
        <begin position="696"/>
        <end position="814"/>
    </location>
</feature>
<dbReference type="SMART" id="SM00388">
    <property type="entry name" value="HisKA"/>
    <property type="match status" value="1"/>
</dbReference>
<dbReference type="CDD" id="cd16922">
    <property type="entry name" value="HATPase_EvgS-ArcB-TorS-like"/>
    <property type="match status" value="1"/>
</dbReference>
<evidence type="ECO:0000256" key="7">
    <source>
        <dbReference type="ARBA" id="ARBA00022777"/>
    </source>
</evidence>
<reference evidence="17" key="1">
    <citation type="journal article" date="2019" name="PLoS Negl. Trop. Dis.">
        <title>Revisiting the worldwide diversity of Leptospira species in the environment.</title>
        <authorList>
            <person name="Vincent A.T."/>
            <person name="Schiettekatte O."/>
            <person name="Bourhy P."/>
            <person name="Veyrier F.J."/>
            <person name="Picardeau M."/>
        </authorList>
    </citation>
    <scope>NUCLEOTIDE SEQUENCE [LARGE SCALE GENOMIC DNA]</scope>
    <source>
        <strain evidence="17">201702422</strain>
    </source>
</reference>
<keyword evidence="4 11" id="KW-0597">Phosphoprotein</keyword>
<keyword evidence="9" id="KW-0902">Two-component regulatory system</keyword>
<dbReference type="EMBL" id="RQGP01000012">
    <property type="protein sequence ID" value="TGL92811.1"/>
    <property type="molecule type" value="Genomic_DNA"/>
</dbReference>
<keyword evidence="10 12" id="KW-0472">Membrane</keyword>
<dbReference type="FunFam" id="3.30.565.10:FF:000078">
    <property type="entry name" value="Two-component sensor histidine kinase"/>
    <property type="match status" value="1"/>
</dbReference>
<dbReference type="Pfam" id="PF00072">
    <property type="entry name" value="Response_reg"/>
    <property type="match status" value="1"/>
</dbReference>
<dbReference type="Proteomes" id="UP000298263">
    <property type="component" value="Unassembled WGS sequence"/>
</dbReference>
<evidence type="ECO:0000259" key="15">
    <source>
        <dbReference type="PROSITE" id="PS50112"/>
    </source>
</evidence>
<dbReference type="SUPFAM" id="SSF55785">
    <property type="entry name" value="PYP-like sensor domain (PAS domain)"/>
    <property type="match status" value="1"/>
</dbReference>
<evidence type="ECO:0000256" key="4">
    <source>
        <dbReference type="ARBA" id="ARBA00022553"/>
    </source>
</evidence>
<dbReference type="PROSITE" id="PS50112">
    <property type="entry name" value="PAS"/>
    <property type="match status" value="1"/>
</dbReference>
<comment type="caution">
    <text evidence="17">The sequence shown here is derived from an EMBL/GenBank/DDBJ whole genome shotgun (WGS) entry which is preliminary data.</text>
</comment>
<gene>
    <name evidence="17" type="ORF">EHQ69_07430</name>
</gene>
<dbReference type="CDD" id="cd00130">
    <property type="entry name" value="PAS"/>
    <property type="match status" value="1"/>
</dbReference>
<dbReference type="InterPro" id="IPR003661">
    <property type="entry name" value="HisK_dim/P_dom"/>
</dbReference>
<dbReference type="CDD" id="cd00082">
    <property type="entry name" value="HisKA"/>
    <property type="match status" value="1"/>
</dbReference>
<evidence type="ECO:0000256" key="11">
    <source>
        <dbReference type="PROSITE-ProRule" id="PRU00169"/>
    </source>
</evidence>
<dbReference type="InterPro" id="IPR001789">
    <property type="entry name" value="Sig_transdc_resp-reg_receiver"/>
</dbReference>
<dbReference type="Pfam" id="PF00512">
    <property type="entry name" value="HisKA"/>
    <property type="match status" value="1"/>
</dbReference>
<keyword evidence="12" id="KW-1133">Transmembrane helix</keyword>
<dbReference type="GO" id="GO:0000155">
    <property type="term" value="F:phosphorelay sensor kinase activity"/>
    <property type="evidence" value="ECO:0007669"/>
    <property type="project" value="InterPro"/>
</dbReference>
<dbReference type="PROSITE" id="PS50110">
    <property type="entry name" value="RESPONSE_REGULATORY"/>
    <property type="match status" value="1"/>
</dbReference>
<dbReference type="InterPro" id="IPR013656">
    <property type="entry name" value="PAS_4"/>
</dbReference>
<organism evidence="17 18">
    <name type="scientific">Leptospira congkakensis</name>
    <dbReference type="NCBI Taxonomy" id="2484932"/>
    <lineage>
        <taxon>Bacteria</taxon>
        <taxon>Pseudomonadati</taxon>
        <taxon>Spirochaetota</taxon>
        <taxon>Spirochaetia</taxon>
        <taxon>Leptospirales</taxon>
        <taxon>Leptospiraceae</taxon>
        <taxon>Leptospira</taxon>
    </lineage>
</organism>
<keyword evidence="8" id="KW-0067">ATP-binding</keyword>
<dbReference type="EC" id="2.7.13.3" evidence="3"/>
<comment type="catalytic activity">
    <reaction evidence="1">
        <text>ATP + protein L-histidine = ADP + protein N-phospho-L-histidine.</text>
        <dbReference type="EC" id="2.7.13.3"/>
    </reaction>
</comment>
<feature type="modified residue" description="4-aspartylphosphate" evidence="11">
    <location>
        <position position="745"/>
    </location>
</feature>
<dbReference type="FunFam" id="1.10.287.130:FF:000038">
    <property type="entry name" value="Sensory transduction histidine kinase"/>
    <property type="match status" value="1"/>
</dbReference>